<protein>
    <submittedName>
        <fullName evidence="3">SAM-dependent methyltransferase</fullName>
    </submittedName>
</protein>
<keyword evidence="2 3" id="KW-0808">Transferase</keyword>
<dbReference type="InterPro" id="IPR038375">
    <property type="entry name" value="NDUFAF7_sf"/>
</dbReference>
<dbReference type="GO" id="GO:0032259">
    <property type="term" value="P:methylation"/>
    <property type="evidence" value="ECO:0007669"/>
    <property type="project" value="UniProtKB-KW"/>
</dbReference>
<proteinExistence type="predicted"/>
<dbReference type="Gene3D" id="3.40.50.12710">
    <property type="match status" value="1"/>
</dbReference>
<evidence type="ECO:0000256" key="2">
    <source>
        <dbReference type="ARBA" id="ARBA00022679"/>
    </source>
</evidence>
<accession>A0A8I1MVZ9</accession>
<keyword evidence="1 3" id="KW-0489">Methyltransferase</keyword>
<dbReference type="Pfam" id="PF02636">
    <property type="entry name" value="Methyltransf_28"/>
    <property type="match status" value="1"/>
</dbReference>
<dbReference type="EMBL" id="JAFKMR010000015">
    <property type="protein sequence ID" value="MBN8744164.1"/>
    <property type="molecule type" value="Genomic_DNA"/>
</dbReference>
<reference evidence="3" key="1">
    <citation type="submission" date="2021-02" db="EMBL/GenBank/DDBJ databases">
        <title>Thiocyanate and organic carbon inputs drive convergent selection for specific autotrophic Afipia and Thiobacillus strains within complex microbiomes.</title>
        <authorList>
            <person name="Huddy R.J."/>
            <person name="Sachdeva R."/>
            <person name="Kadzinga F."/>
            <person name="Kantor R.S."/>
            <person name="Harrison S.T.L."/>
            <person name="Banfield J.F."/>
        </authorList>
    </citation>
    <scope>NUCLEOTIDE SEQUENCE</scope>
    <source>
        <strain evidence="3">SCN18_13_7_16_R3_B_64_19</strain>
    </source>
</reference>
<dbReference type="PANTHER" id="PTHR12049">
    <property type="entry name" value="PROTEIN ARGININE METHYLTRANSFERASE NDUFAF7, MITOCHONDRIAL"/>
    <property type="match status" value="1"/>
</dbReference>
<evidence type="ECO:0000313" key="4">
    <source>
        <dbReference type="Proteomes" id="UP000664800"/>
    </source>
</evidence>
<dbReference type="AlphaFoldDB" id="A0A8I1MVZ9"/>
<dbReference type="PANTHER" id="PTHR12049:SF7">
    <property type="entry name" value="PROTEIN ARGININE METHYLTRANSFERASE NDUFAF7, MITOCHONDRIAL"/>
    <property type="match status" value="1"/>
</dbReference>
<dbReference type="RefSeq" id="WP_276729655.1">
    <property type="nucleotide sequence ID" value="NZ_JAFKMR010000015.1"/>
</dbReference>
<organism evidence="3 4">
    <name type="scientific">Thiomonas arsenitoxydans (strain DSM 22701 / CIP 110005 / 3As)</name>
    <dbReference type="NCBI Taxonomy" id="426114"/>
    <lineage>
        <taxon>Bacteria</taxon>
        <taxon>Pseudomonadati</taxon>
        <taxon>Pseudomonadota</taxon>
        <taxon>Betaproteobacteria</taxon>
        <taxon>Burkholderiales</taxon>
        <taxon>Thiomonas</taxon>
    </lineage>
</organism>
<dbReference type="InterPro" id="IPR003788">
    <property type="entry name" value="NDUFAF7"/>
</dbReference>
<dbReference type="InterPro" id="IPR029063">
    <property type="entry name" value="SAM-dependent_MTases_sf"/>
</dbReference>
<dbReference type="SUPFAM" id="SSF53335">
    <property type="entry name" value="S-adenosyl-L-methionine-dependent methyltransferases"/>
    <property type="match status" value="1"/>
</dbReference>
<gene>
    <name evidence="3" type="ORF">J0I24_07610</name>
</gene>
<dbReference type="GO" id="GO:0035243">
    <property type="term" value="F:protein-arginine omega-N symmetric methyltransferase activity"/>
    <property type="evidence" value="ECO:0007669"/>
    <property type="project" value="TreeGrafter"/>
</dbReference>
<sequence>MNEQPTSLPAPAPLALERSAQLLAQLRAALHAGGGWLPFDAYMQQALYAPGLGYYTGQAGQFGDFGSDSDFVTAPELSPLFGRTLATQVAQVLQHHELHTVVEFGAGSGRLAAQVLGELDQLGCAPRQYAIVEVSGALKHRQMDTLRHAVPHLFERVQWWPALPETFEAVVIGNEVLDAMPVKLLHKHANGWMERGVAQEGDDLVFADRATTLLPPAPEAQALPMGTVTEIHPQALGFVRTLADRLSRGVALFIDYGFPQHEYYHPQRHMGTLQAHYRHRVLDDVLLWPGLADLTAHIDFTAIALTAQEAGLDVLGYTNQAHFLMNCGLLDRVADALAAGPEPVAPSSTAALCATTAASGGSHYLRQTAAVNKLLGESEMGELFKVIALGRGVDAHALRGFARGDRTHTL</sequence>
<dbReference type="Proteomes" id="UP000664800">
    <property type="component" value="Unassembled WGS sequence"/>
</dbReference>
<evidence type="ECO:0000313" key="3">
    <source>
        <dbReference type="EMBL" id="MBN8744164.1"/>
    </source>
</evidence>
<evidence type="ECO:0000256" key="1">
    <source>
        <dbReference type="ARBA" id="ARBA00022603"/>
    </source>
</evidence>
<comment type="caution">
    <text evidence="3">The sequence shown here is derived from an EMBL/GenBank/DDBJ whole genome shotgun (WGS) entry which is preliminary data.</text>
</comment>
<name>A0A8I1MVZ9_THIA3</name>